<dbReference type="Gene3D" id="3.40.50.1000">
    <property type="entry name" value="HAD superfamily/HAD-like"/>
    <property type="match status" value="1"/>
</dbReference>
<dbReference type="GO" id="GO:0008253">
    <property type="term" value="F:5'-nucleotidase activity"/>
    <property type="evidence" value="ECO:0007669"/>
    <property type="project" value="InterPro"/>
</dbReference>
<feature type="active site" description="Proton donor" evidence="1">
    <location>
        <position position="3"/>
    </location>
</feature>
<proteinExistence type="predicted"/>
<dbReference type="EMBL" id="BK015176">
    <property type="protein sequence ID" value="DAD94281.1"/>
    <property type="molecule type" value="Genomic_DNA"/>
</dbReference>
<dbReference type="InterPro" id="IPR010708">
    <property type="entry name" value="5'(3')-deoxyribonucleotidase"/>
</dbReference>
<name>A0A8S5NHX9_9CAUD</name>
<protein>
    <submittedName>
        <fullName evidence="2">5' nucleotidase</fullName>
    </submittedName>
</protein>
<evidence type="ECO:0000313" key="2">
    <source>
        <dbReference type="EMBL" id="DAD94281.1"/>
    </source>
</evidence>
<organism evidence="2">
    <name type="scientific">Siphoviridae sp. cttFh17</name>
    <dbReference type="NCBI Taxonomy" id="2826491"/>
    <lineage>
        <taxon>Viruses</taxon>
        <taxon>Duplodnaviria</taxon>
        <taxon>Heunggongvirae</taxon>
        <taxon>Uroviricota</taxon>
        <taxon>Caudoviricetes</taxon>
    </lineage>
</organism>
<reference evidence="2" key="1">
    <citation type="journal article" date="2021" name="Proc. Natl. Acad. Sci. U.S.A.">
        <title>A Catalog of Tens of Thousands of Viruses from Human Metagenomes Reveals Hidden Associations with Chronic Diseases.</title>
        <authorList>
            <person name="Tisza M.J."/>
            <person name="Buck C.B."/>
        </authorList>
    </citation>
    <scope>NUCLEOTIDE SEQUENCE</scope>
    <source>
        <strain evidence="2">CttFh17</strain>
    </source>
</reference>
<dbReference type="GO" id="GO:0009264">
    <property type="term" value="P:deoxyribonucleotide catabolic process"/>
    <property type="evidence" value="ECO:0007669"/>
    <property type="project" value="InterPro"/>
</dbReference>
<accession>A0A8S5NHX9</accession>
<sequence>MTDGCIVNTIKAICEMYNEDFKYYKKFRHIDWWEINTWNFEECNCAKPSYIDSYFNQPRFFQYITYMDWAKEILDELKETYKISIVSAGYSPNLYGKSIWIKENLPYCDFIGVNLKQYKNKGHIDMSNGIFIDDSYTNLITSNAMMNICFGDIYTWNKDWQGIRCKNWHDVNDFLGGLVK</sequence>
<dbReference type="Pfam" id="PF06941">
    <property type="entry name" value="NT5C"/>
    <property type="match status" value="1"/>
</dbReference>
<dbReference type="InterPro" id="IPR036412">
    <property type="entry name" value="HAD-like_sf"/>
</dbReference>
<dbReference type="SUPFAM" id="SSF56784">
    <property type="entry name" value="HAD-like"/>
    <property type="match status" value="1"/>
</dbReference>
<evidence type="ECO:0000256" key="1">
    <source>
        <dbReference type="PIRSR" id="PIRSR610708-1"/>
    </source>
</evidence>
<dbReference type="InterPro" id="IPR023214">
    <property type="entry name" value="HAD_sf"/>
</dbReference>